<dbReference type="EMBL" id="LT629779">
    <property type="protein sequence ID" value="SDT51823.1"/>
    <property type="molecule type" value="Genomic_DNA"/>
</dbReference>
<dbReference type="RefSeq" id="WP_091722387.1">
    <property type="nucleotide sequence ID" value="NZ_LT629779.1"/>
</dbReference>
<accession>A0A1H2B0Y3</accession>
<dbReference type="OrthoDB" id="4954446at2"/>
<sequence length="174" mass="17558">MSKLWYLPLAAVLGAASLTVWAQANAGPPPAVSPGVVVSNVDSGSKPAVFEDSPKPDDSPSALATPTPTASITAVPEHTPETQIVPAEPVTLPPVQVTHAPGPVDDKGGLRAPGVSDDGPTHDLNDDKGGLRAPGVSDDGAAHDANDDKGGLRDRNSSDDGKGHDSTDDKGGLR</sequence>
<gene>
    <name evidence="3" type="ORF">SAMN04489743_3343</name>
</gene>
<evidence type="ECO:0000313" key="4">
    <source>
        <dbReference type="Proteomes" id="UP000198751"/>
    </source>
</evidence>
<keyword evidence="4" id="KW-1185">Reference proteome</keyword>
<dbReference type="AlphaFoldDB" id="A0A1H2B0Y3"/>
<feature type="compositionally biased region" description="Polar residues" evidence="1">
    <location>
        <begin position="62"/>
        <end position="72"/>
    </location>
</feature>
<keyword evidence="2" id="KW-0732">Signal</keyword>
<feature type="compositionally biased region" description="Basic and acidic residues" evidence="1">
    <location>
        <begin position="140"/>
        <end position="174"/>
    </location>
</feature>
<dbReference type="Proteomes" id="UP000198751">
    <property type="component" value="Chromosome I"/>
</dbReference>
<feature type="signal peptide" evidence="2">
    <location>
        <begin position="1"/>
        <end position="22"/>
    </location>
</feature>
<feature type="chain" id="PRO_5039383575" evidence="2">
    <location>
        <begin position="23"/>
        <end position="174"/>
    </location>
</feature>
<feature type="region of interest" description="Disordered" evidence="1">
    <location>
        <begin position="29"/>
        <end position="174"/>
    </location>
</feature>
<organism evidence="3 4">
    <name type="scientific">Pseudarthrobacter equi</name>
    <dbReference type="NCBI Taxonomy" id="728066"/>
    <lineage>
        <taxon>Bacteria</taxon>
        <taxon>Bacillati</taxon>
        <taxon>Actinomycetota</taxon>
        <taxon>Actinomycetes</taxon>
        <taxon>Micrococcales</taxon>
        <taxon>Micrococcaceae</taxon>
        <taxon>Pseudarthrobacter</taxon>
    </lineage>
</organism>
<feature type="compositionally biased region" description="Low complexity" evidence="1">
    <location>
        <begin position="33"/>
        <end position="45"/>
    </location>
</feature>
<evidence type="ECO:0000256" key="1">
    <source>
        <dbReference type="SAM" id="MobiDB-lite"/>
    </source>
</evidence>
<evidence type="ECO:0000313" key="3">
    <source>
        <dbReference type="EMBL" id="SDT51823.1"/>
    </source>
</evidence>
<evidence type="ECO:0000256" key="2">
    <source>
        <dbReference type="SAM" id="SignalP"/>
    </source>
</evidence>
<protein>
    <submittedName>
        <fullName evidence="3">Uncharacterized protein</fullName>
    </submittedName>
</protein>
<proteinExistence type="predicted"/>
<reference evidence="4" key="1">
    <citation type="submission" date="2016-10" db="EMBL/GenBank/DDBJ databases">
        <authorList>
            <person name="Varghese N."/>
            <person name="Submissions S."/>
        </authorList>
    </citation>
    <scope>NUCLEOTIDE SEQUENCE [LARGE SCALE GENOMIC DNA]</scope>
    <source>
        <strain evidence="4">IMMIB L-1606</strain>
    </source>
</reference>
<name>A0A1H2B0Y3_9MICC</name>
<feature type="compositionally biased region" description="Basic and acidic residues" evidence="1">
    <location>
        <begin position="119"/>
        <end position="130"/>
    </location>
</feature>